<accession>A0A6H1ZVN1</accession>
<reference evidence="1" key="1">
    <citation type="submission" date="2020-03" db="EMBL/GenBank/DDBJ databases">
        <title>The deep terrestrial virosphere.</title>
        <authorList>
            <person name="Holmfeldt K."/>
            <person name="Nilsson E."/>
            <person name="Simone D."/>
            <person name="Lopez-Fernandez M."/>
            <person name="Wu X."/>
            <person name="de Brujin I."/>
            <person name="Lundin D."/>
            <person name="Andersson A."/>
            <person name="Bertilsson S."/>
            <person name="Dopson M."/>
        </authorList>
    </citation>
    <scope>NUCLEOTIDE SEQUENCE</scope>
    <source>
        <strain evidence="1">TM448A02084</strain>
    </source>
</reference>
<proteinExistence type="predicted"/>
<sequence>MAHKHFVLANYVPLLEGETPDDLMARVVADIAGRMGIGVVEALGLMTSLEKKGIVIMEEAPGGASIYVREDVALMFPLQEEAVHV</sequence>
<gene>
    <name evidence="1" type="ORF">TM448A02084_0015</name>
</gene>
<dbReference type="AlphaFoldDB" id="A0A6H1ZVN1"/>
<protein>
    <submittedName>
        <fullName evidence="1">Uncharacterized protein</fullName>
    </submittedName>
</protein>
<name>A0A6H1ZVN1_9ZZZZ</name>
<evidence type="ECO:0000313" key="1">
    <source>
        <dbReference type="EMBL" id="QJA51377.1"/>
    </source>
</evidence>
<dbReference type="EMBL" id="MT144257">
    <property type="protein sequence ID" value="QJA51377.1"/>
    <property type="molecule type" value="Genomic_DNA"/>
</dbReference>
<organism evidence="1">
    <name type="scientific">viral metagenome</name>
    <dbReference type="NCBI Taxonomy" id="1070528"/>
    <lineage>
        <taxon>unclassified sequences</taxon>
        <taxon>metagenomes</taxon>
        <taxon>organismal metagenomes</taxon>
    </lineage>
</organism>